<dbReference type="Proteomes" id="UP001177744">
    <property type="component" value="Unassembled WGS sequence"/>
</dbReference>
<evidence type="ECO:0000259" key="6">
    <source>
        <dbReference type="PROSITE" id="PS50835"/>
    </source>
</evidence>
<dbReference type="InterPro" id="IPR003599">
    <property type="entry name" value="Ig_sub"/>
</dbReference>
<dbReference type="InterPro" id="IPR036179">
    <property type="entry name" value="Ig-like_dom_sf"/>
</dbReference>
<dbReference type="FunFam" id="2.60.40.10:FF:000244">
    <property type="entry name" value="carcinoembryonic antigen-related cell adhesion molecule 16"/>
    <property type="match status" value="2"/>
</dbReference>
<dbReference type="GO" id="GO:0005886">
    <property type="term" value="C:plasma membrane"/>
    <property type="evidence" value="ECO:0007669"/>
    <property type="project" value="TreeGrafter"/>
</dbReference>
<keyword evidence="1 5" id="KW-0732">Signal</keyword>
<dbReference type="InterPro" id="IPR003598">
    <property type="entry name" value="Ig_sub2"/>
</dbReference>
<feature type="domain" description="Ig-like" evidence="6">
    <location>
        <begin position="308"/>
        <end position="395"/>
    </location>
</feature>
<evidence type="ECO:0000256" key="4">
    <source>
        <dbReference type="ARBA" id="ARBA00038222"/>
    </source>
</evidence>
<comment type="similarity">
    <text evidence="4">Belongs to the immunoglobulin superfamily. CEA family.</text>
</comment>
<evidence type="ECO:0000313" key="8">
    <source>
        <dbReference type="Proteomes" id="UP001177744"/>
    </source>
</evidence>
<accession>A0AA40HFD2</accession>
<dbReference type="InterPro" id="IPR013783">
    <property type="entry name" value="Ig-like_fold"/>
</dbReference>
<dbReference type="PROSITE" id="PS50835">
    <property type="entry name" value="IG_LIKE"/>
    <property type="match status" value="2"/>
</dbReference>
<dbReference type="InterPro" id="IPR013151">
    <property type="entry name" value="Immunoglobulin_dom"/>
</dbReference>
<dbReference type="Gene3D" id="2.60.40.10">
    <property type="entry name" value="Immunoglobulins"/>
    <property type="match status" value="3"/>
</dbReference>
<feature type="domain" description="Ig-like" evidence="6">
    <location>
        <begin position="23"/>
        <end position="110"/>
    </location>
</feature>
<evidence type="ECO:0000256" key="3">
    <source>
        <dbReference type="ARBA" id="ARBA00023319"/>
    </source>
</evidence>
<dbReference type="GO" id="GO:0007165">
    <property type="term" value="P:signal transduction"/>
    <property type="evidence" value="ECO:0007669"/>
    <property type="project" value="TreeGrafter"/>
</dbReference>
<evidence type="ECO:0000313" key="7">
    <source>
        <dbReference type="EMBL" id="KAK1330128.1"/>
    </source>
</evidence>
<name>A0AA40HFD2_CNENI</name>
<dbReference type="Pfam" id="PF00047">
    <property type="entry name" value="ig"/>
    <property type="match status" value="1"/>
</dbReference>
<keyword evidence="8" id="KW-1185">Reference proteome</keyword>
<dbReference type="PANTHER" id="PTHR44427">
    <property type="entry name" value="CARCINOEMBRYONIC ANTIGEN-RELATED CELL ADHESION MOLECULE 19"/>
    <property type="match status" value="1"/>
</dbReference>
<dbReference type="InterPro" id="IPR013106">
    <property type="entry name" value="Ig_V-set"/>
</dbReference>
<dbReference type="SMART" id="SM00408">
    <property type="entry name" value="IGc2"/>
    <property type="match status" value="2"/>
</dbReference>
<protein>
    <recommendedName>
        <fullName evidence="6">Ig-like domain-containing protein</fullName>
    </recommendedName>
</protein>
<dbReference type="AlphaFoldDB" id="A0AA40HFD2"/>
<keyword evidence="3" id="KW-0393">Immunoglobulin domain</keyword>
<dbReference type="SMART" id="SM00409">
    <property type="entry name" value="IG"/>
    <property type="match status" value="3"/>
</dbReference>
<dbReference type="GO" id="GO:0002682">
    <property type="term" value="P:regulation of immune system process"/>
    <property type="evidence" value="ECO:0007669"/>
    <property type="project" value="TreeGrafter"/>
</dbReference>
<feature type="signal peptide" evidence="5">
    <location>
        <begin position="1"/>
        <end position="21"/>
    </location>
</feature>
<dbReference type="InterPro" id="IPR050831">
    <property type="entry name" value="CEA_cell_adhesion"/>
</dbReference>
<proteinExistence type="inferred from homology"/>
<comment type="caution">
    <text evidence="7">The sequence shown here is derived from an EMBL/GenBank/DDBJ whole genome shotgun (WGS) entry which is preliminary data.</text>
</comment>
<dbReference type="GO" id="GO:1990782">
    <property type="term" value="F:protein tyrosine kinase binding"/>
    <property type="evidence" value="ECO:0007669"/>
    <property type="project" value="TreeGrafter"/>
</dbReference>
<dbReference type="Pfam" id="PF13927">
    <property type="entry name" value="Ig_3"/>
    <property type="match status" value="1"/>
</dbReference>
<dbReference type="PANTHER" id="PTHR44427:SF1">
    <property type="entry name" value="CARCINOEMBRYONIC ANTIGEN-RELATED CELL ADHESION MOLECULE 1"/>
    <property type="match status" value="1"/>
</dbReference>
<feature type="chain" id="PRO_5041313715" description="Ig-like domain-containing protein" evidence="5">
    <location>
        <begin position="22"/>
        <end position="398"/>
    </location>
</feature>
<dbReference type="EMBL" id="JAULJE010000021">
    <property type="protein sequence ID" value="KAK1330128.1"/>
    <property type="molecule type" value="Genomic_DNA"/>
</dbReference>
<reference evidence="7" key="1">
    <citation type="submission" date="2023-06" db="EMBL/GenBank/DDBJ databases">
        <title>Reference genome for the Northern bat (Eptesicus nilssonii), a most northern bat species.</title>
        <authorList>
            <person name="Laine V.N."/>
            <person name="Pulliainen A.T."/>
            <person name="Lilley T.M."/>
        </authorList>
    </citation>
    <scope>NUCLEOTIDE SEQUENCE</scope>
    <source>
        <strain evidence="7">BLF_Eptnil</strain>
        <tissue evidence="7">Kidney</tissue>
    </source>
</reference>
<dbReference type="InterPro" id="IPR007110">
    <property type="entry name" value="Ig-like_dom"/>
</dbReference>
<gene>
    <name evidence="7" type="ORF">QTO34_010314</name>
</gene>
<sequence length="398" mass="43602">MEFSAASAHRGLIPWLGLLLAEPVSVPILVASNTTVTENEDAVVMTCYSSVKFTDWLFNGTSLQFNERMKLSKGQESLTIDPVKREDAGNYQCKVSNPITSFESEPVELDVKETCGGCLDTCDDGNSQENTYHLCGCLAEGREPSEEASALIQVSEGGTEQAEVTMEFPVASAHRGLIPWLGLLLAVFPSSLPIWIPPTTAQIAVVSTIVAEGQDVILRIRSSPPGVLGYWWYRGTEMKYSDIIGYFALSFGAYIRGPANSGRETIKADGSLTISKVTQSDQGFYMVQALLPNSQTPTGSGWFAVYQPVSVPTLLASNTTVTENEDAVVMTCYTDARSTYWLFNGMSLSFSERMKLSQDHRTLTIDPVRREDAGNYQCKVYNPISTTESAPVELHVKY</sequence>
<dbReference type="Pfam" id="PF07686">
    <property type="entry name" value="V-set"/>
    <property type="match status" value="1"/>
</dbReference>
<keyword evidence="2" id="KW-0325">Glycoprotein</keyword>
<organism evidence="7 8">
    <name type="scientific">Cnephaeus nilssonii</name>
    <name type="common">Northern bat</name>
    <name type="synonym">Eptesicus nilssonii</name>
    <dbReference type="NCBI Taxonomy" id="3371016"/>
    <lineage>
        <taxon>Eukaryota</taxon>
        <taxon>Metazoa</taxon>
        <taxon>Chordata</taxon>
        <taxon>Craniata</taxon>
        <taxon>Vertebrata</taxon>
        <taxon>Euteleostomi</taxon>
        <taxon>Mammalia</taxon>
        <taxon>Eutheria</taxon>
        <taxon>Laurasiatheria</taxon>
        <taxon>Chiroptera</taxon>
        <taxon>Yangochiroptera</taxon>
        <taxon>Vespertilionidae</taxon>
        <taxon>Cnephaeus</taxon>
    </lineage>
</organism>
<evidence type="ECO:0000256" key="2">
    <source>
        <dbReference type="ARBA" id="ARBA00023180"/>
    </source>
</evidence>
<evidence type="ECO:0000256" key="1">
    <source>
        <dbReference type="ARBA" id="ARBA00022729"/>
    </source>
</evidence>
<dbReference type="GO" id="GO:0009986">
    <property type="term" value="C:cell surface"/>
    <property type="evidence" value="ECO:0007669"/>
    <property type="project" value="TreeGrafter"/>
</dbReference>
<dbReference type="SUPFAM" id="SSF48726">
    <property type="entry name" value="Immunoglobulin"/>
    <property type="match status" value="3"/>
</dbReference>
<evidence type="ECO:0000256" key="5">
    <source>
        <dbReference type="SAM" id="SignalP"/>
    </source>
</evidence>